<dbReference type="InterPro" id="IPR004401">
    <property type="entry name" value="YbaB/EbfC"/>
</dbReference>
<organism evidence="2 3">
    <name type="scientific">Saccharothrix carnea</name>
    <dbReference type="NCBI Taxonomy" id="1280637"/>
    <lineage>
        <taxon>Bacteria</taxon>
        <taxon>Bacillati</taxon>
        <taxon>Actinomycetota</taxon>
        <taxon>Actinomycetes</taxon>
        <taxon>Pseudonocardiales</taxon>
        <taxon>Pseudonocardiaceae</taxon>
        <taxon>Saccharothrix</taxon>
    </lineage>
</organism>
<dbReference type="Gene3D" id="3.30.1310.10">
    <property type="entry name" value="Nucleoid-associated protein YbaB-like domain"/>
    <property type="match status" value="1"/>
</dbReference>
<evidence type="ECO:0000256" key="1">
    <source>
        <dbReference type="SAM" id="MobiDB-lite"/>
    </source>
</evidence>
<dbReference type="Pfam" id="PF02575">
    <property type="entry name" value="YbaB_DNA_bd"/>
    <property type="match status" value="1"/>
</dbReference>
<gene>
    <name evidence="2" type="ORF">B0I31_10653</name>
</gene>
<name>A0A2P8I7T6_SACCR</name>
<evidence type="ECO:0000313" key="2">
    <source>
        <dbReference type="EMBL" id="PSL54539.1"/>
    </source>
</evidence>
<feature type="region of interest" description="Disordered" evidence="1">
    <location>
        <begin position="117"/>
        <end position="189"/>
    </location>
</feature>
<dbReference type="RefSeq" id="WP_106617027.1">
    <property type="nucleotide sequence ID" value="NZ_PYAX01000006.1"/>
</dbReference>
<reference evidence="2 3" key="1">
    <citation type="submission" date="2018-03" db="EMBL/GenBank/DDBJ databases">
        <title>Genomic Encyclopedia of Type Strains, Phase III (KMG-III): the genomes of soil and plant-associated and newly described type strains.</title>
        <authorList>
            <person name="Whitman W."/>
        </authorList>
    </citation>
    <scope>NUCLEOTIDE SEQUENCE [LARGE SCALE GENOMIC DNA]</scope>
    <source>
        <strain evidence="2 3">CGMCC 4.7097</strain>
    </source>
</reference>
<keyword evidence="2" id="KW-0238">DNA-binding</keyword>
<comment type="caution">
    <text evidence="2">The sequence shown here is derived from an EMBL/GenBank/DDBJ whole genome shotgun (WGS) entry which is preliminary data.</text>
</comment>
<accession>A0A2P8I7T6</accession>
<dbReference type="InterPro" id="IPR036894">
    <property type="entry name" value="YbaB-like_sf"/>
</dbReference>
<proteinExistence type="predicted"/>
<dbReference type="OrthoDB" id="3689387at2"/>
<dbReference type="Proteomes" id="UP000241118">
    <property type="component" value="Unassembled WGS sequence"/>
</dbReference>
<dbReference type="EMBL" id="PYAX01000006">
    <property type="protein sequence ID" value="PSL54539.1"/>
    <property type="molecule type" value="Genomic_DNA"/>
</dbReference>
<evidence type="ECO:0000313" key="3">
    <source>
        <dbReference type="Proteomes" id="UP000241118"/>
    </source>
</evidence>
<keyword evidence="3" id="KW-1185">Reference proteome</keyword>
<protein>
    <submittedName>
        <fullName evidence="2">YbaB/EbfC DNA-binding family protein</fullName>
    </submittedName>
</protein>
<dbReference type="SUPFAM" id="SSF82607">
    <property type="entry name" value="YbaB-like"/>
    <property type="match status" value="1"/>
</dbReference>
<sequence>MTTDHRAQVDELLADYRRSRDQLASVQRDLARISGSATSPDGSVTAVVDAKGTLTDLELDDRAYRLRPAQLAQLIVRTTREAVAKAAEGTYRTLSPVLPAGTDPEALLRGTADLRPEEIGAEEVLPPEPAARRRPVADDDEDFEQRDWLDADANPAVAPSPGHDPGYDPNHGPNHIPGRRPSPIARRTR</sequence>
<dbReference type="AlphaFoldDB" id="A0A2P8I7T6"/>
<dbReference type="GO" id="GO:0003677">
    <property type="term" value="F:DNA binding"/>
    <property type="evidence" value="ECO:0007669"/>
    <property type="project" value="UniProtKB-KW"/>
</dbReference>